<evidence type="ECO:0000313" key="1">
    <source>
        <dbReference type="EMBL" id="MPM98665.1"/>
    </source>
</evidence>
<comment type="caution">
    <text evidence="1">The sequence shown here is derived from an EMBL/GenBank/DDBJ whole genome shotgun (WGS) entry which is preliminary data.</text>
</comment>
<reference evidence="1" key="1">
    <citation type="submission" date="2019-08" db="EMBL/GenBank/DDBJ databases">
        <authorList>
            <person name="Kucharzyk K."/>
            <person name="Murdoch R.W."/>
            <person name="Higgins S."/>
            <person name="Loffler F."/>
        </authorList>
    </citation>
    <scope>NUCLEOTIDE SEQUENCE</scope>
</reference>
<proteinExistence type="predicted"/>
<protein>
    <submittedName>
        <fullName evidence="1">Uncharacterized protein</fullName>
    </submittedName>
</protein>
<dbReference type="AlphaFoldDB" id="A0A645EB09"/>
<gene>
    <name evidence="1" type="ORF">SDC9_145853</name>
</gene>
<dbReference type="EMBL" id="VSSQ01044805">
    <property type="protein sequence ID" value="MPM98665.1"/>
    <property type="molecule type" value="Genomic_DNA"/>
</dbReference>
<sequence>MQVVRKRVIVPPAFRAVVKAPVDLRHHVIHITALAHPQGHIAVLCVVIVVVVALRADAKRGAGPRRFNGGINALHQRVDILPPPRREGLPICVLRIGRRVKAVVGTLRVKVVVKLNAVYLIICTDLAHPVHDQLLHFGDAGVVVQPVAHSDHPTRFGGVGLILRRGVLLRKLRRRGGRPANAVGVYHRFQPHAAAVRLLHHHGQRVIPGVLPLRAGQKVAPRENAAGIQRVAKRAHMGDHGRDAHRLQIVKRSGNTAAKSLFG</sequence>
<name>A0A645EB09_9ZZZZ</name>
<accession>A0A645EB09</accession>
<organism evidence="1">
    <name type="scientific">bioreactor metagenome</name>
    <dbReference type="NCBI Taxonomy" id="1076179"/>
    <lineage>
        <taxon>unclassified sequences</taxon>
        <taxon>metagenomes</taxon>
        <taxon>ecological metagenomes</taxon>
    </lineage>
</organism>